<dbReference type="GO" id="GO:0016887">
    <property type="term" value="F:ATP hydrolysis activity"/>
    <property type="evidence" value="ECO:0007669"/>
    <property type="project" value="InterPro"/>
</dbReference>
<reference evidence="6" key="1">
    <citation type="submission" date="2016-10" db="EMBL/GenBank/DDBJ databases">
        <authorList>
            <person name="Varghese N."/>
            <person name="Submissions S."/>
        </authorList>
    </citation>
    <scope>NUCLEOTIDE SEQUENCE [LARGE SCALE GENOMIC DNA]</scope>
    <source>
        <strain evidence="6">DSM 18579</strain>
    </source>
</reference>
<evidence type="ECO:0000259" key="4">
    <source>
        <dbReference type="PROSITE" id="PS50893"/>
    </source>
</evidence>
<keyword evidence="1" id="KW-0813">Transport</keyword>
<dbReference type="GO" id="GO:0019700">
    <property type="term" value="P:organic phosphonate catabolic process"/>
    <property type="evidence" value="ECO:0007669"/>
    <property type="project" value="TreeGrafter"/>
</dbReference>
<dbReference type="PROSITE" id="PS50893">
    <property type="entry name" value="ABC_TRANSPORTER_2"/>
    <property type="match status" value="1"/>
</dbReference>
<dbReference type="InterPro" id="IPR012700">
    <property type="entry name" value="PhnK"/>
</dbReference>
<dbReference type="FunFam" id="3.40.50.300:FF:001017">
    <property type="entry name" value="Phosphonate C-P lyase system protein PhnK"/>
    <property type="match status" value="1"/>
</dbReference>
<proteinExistence type="predicted"/>
<dbReference type="InterPro" id="IPR017871">
    <property type="entry name" value="ABC_transporter-like_CS"/>
</dbReference>
<dbReference type="InterPro" id="IPR003593">
    <property type="entry name" value="AAA+_ATPase"/>
</dbReference>
<organism evidence="5 6">
    <name type="scientific">Thorsellia anophelis DSM 18579</name>
    <dbReference type="NCBI Taxonomy" id="1123402"/>
    <lineage>
        <taxon>Bacteria</taxon>
        <taxon>Pseudomonadati</taxon>
        <taxon>Pseudomonadota</taxon>
        <taxon>Gammaproteobacteria</taxon>
        <taxon>Enterobacterales</taxon>
        <taxon>Thorselliaceae</taxon>
        <taxon>Thorsellia</taxon>
    </lineage>
</organism>
<dbReference type="SUPFAM" id="SSF52540">
    <property type="entry name" value="P-loop containing nucleoside triphosphate hydrolases"/>
    <property type="match status" value="1"/>
</dbReference>
<dbReference type="Pfam" id="PF00005">
    <property type="entry name" value="ABC_tran"/>
    <property type="match status" value="1"/>
</dbReference>
<dbReference type="InterPro" id="IPR027417">
    <property type="entry name" value="P-loop_NTPase"/>
</dbReference>
<keyword evidence="2" id="KW-0547">Nucleotide-binding</keyword>
<dbReference type="InterPro" id="IPR013563">
    <property type="entry name" value="Oligopep_ABC_C"/>
</dbReference>
<dbReference type="SMART" id="SM00382">
    <property type="entry name" value="AAA"/>
    <property type="match status" value="1"/>
</dbReference>
<dbReference type="RefSeq" id="WP_093318344.1">
    <property type="nucleotide sequence ID" value="NZ_FOHV01000006.1"/>
</dbReference>
<name>A0A1I0ARE8_9GAMM</name>
<evidence type="ECO:0000256" key="1">
    <source>
        <dbReference type="ARBA" id="ARBA00022448"/>
    </source>
</evidence>
<dbReference type="OrthoDB" id="9784450at2"/>
<protein>
    <submittedName>
        <fullName evidence="5">Putative phosphonate transport system ATP-binding protein</fullName>
    </submittedName>
</protein>
<feature type="domain" description="ABC transporter" evidence="4">
    <location>
        <begin position="33"/>
        <end position="278"/>
    </location>
</feature>
<dbReference type="GO" id="GO:0005524">
    <property type="term" value="F:ATP binding"/>
    <property type="evidence" value="ECO:0007669"/>
    <property type="project" value="UniProtKB-KW"/>
</dbReference>
<dbReference type="STRING" id="1123402.SAMN02583745_01030"/>
<dbReference type="PROSITE" id="PS00211">
    <property type="entry name" value="ABC_TRANSPORTER_1"/>
    <property type="match status" value="1"/>
</dbReference>
<keyword evidence="6" id="KW-1185">Reference proteome</keyword>
<accession>A0A1I0ARE8</accession>
<dbReference type="PANTHER" id="PTHR42764">
    <property type="entry name" value="PHOSPHONATES UTILIZATION ATP-BINDING PROTEIN PHNK-RELATED"/>
    <property type="match status" value="1"/>
</dbReference>
<gene>
    <name evidence="5" type="ORF">SAMN02583745_01030</name>
</gene>
<dbReference type="AlphaFoldDB" id="A0A1I0ARE8"/>
<keyword evidence="3 5" id="KW-0067">ATP-binding</keyword>
<dbReference type="Proteomes" id="UP000242642">
    <property type="component" value="Unassembled WGS sequence"/>
</dbReference>
<dbReference type="Pfam" id="PF08352">
    <property type="entry name" value="oligo_HPY"/>
    <property type="match status" value="1"/>
</dbReference>
<dbReference type="Gene3D" id="3.40.50.300">
    <property type="entry name" value="P-loop containing nucleotide triphosphate hydrolases"/>
    <property type="match status" value="1"/>
</dbReference>
<dbReference type="EMBL" id="FOHV01000006">
    <property type="protein sequence ID" value="SES96906.1"/>
    <property type="molecule type" value="Genomic_DNA"/>
</dbReference>
<dbReference type="PIRSF" id="PIRSF037116">
    <property type="entry name" value="CP_lyase_PhnK"/>
    <property type="match status" value="1"/>
</dbReference>
<dbReference type="NCBIfam" id="TIGR02323">
    <property type="entry name" value="CP_lyasePhnK"/>
    <property type="match status" value="1"/>
</dbReference>
<dbReference type="CDD" id="cd03257">
    <property type="entry name" value="ABC_NikE_OppD_transporters"/>
    <property type="match status" value="1"/>
</dbReference>
<evidence type="ECO:0000256" key="2">
    <source>
        <dbReference type="ARBA" id="ARBA00022741"/>
    </source>
</evidence>
<dbReference type="InterPro" id="IPR003439">
    <property type="entry name" value="ABC_transporter-like_ATP-bd"/>
</dbReference>
<evidence type="ECO:0000313" key="5">
    <source>
        <dbReference type="EMBL" id="SES96906.1"/>
    </source>
</evidence>
<dbReference type="PANTHER" id="PTHR42764:SF1">
    <property type="entry name" value="PHOSPHONATES UTILIZATION ATP-BINDING PROTEIN PHNK-RELATED"/>
    <property type="match status" value="1"/>
</dbReference>
<sequence length="284" mass="31446">MQSSNLATSTQGNTIELPTNQLLNPVNAEQPLLWAKNLTQLFAPNKGFMEIECEVYPGEVLGIVGESGSGKTTLLKALSGRLTPDSGEVLYRNEDNNAVSLYDMSESQRRKLLRTQWGIVHQHPLDGLRPYISAGGNIGERLMAIGQRHYGDIRTQAKNWLVEVEIPEDRIDDLPITFSGGMQQRLQIARNLVMKPTILFMDEPTGGLDVSVQAKLLDLLRQLVSSLSIAVVIVTHDLGVARLLADRLMVMKQGRVVETGLTDRVLDDPKHPYTQLLVSSILQN</sequence>
<dbReference type="GO" id="GO:0015833">
    <property type="term" value="P:peptide transport"/>
    <property type="evidence" value="ECO:0007669"/>
    <property type="project" value="InterPro"/>
</dbReference>
<evidence type="ECO:0000313" key="6">
    <source>
        <dbReference type="Proteomes" id="UP000242642"/>
    </source>
</evidence>
<evidence type="ECO:0000256" key="3">
    <source>
        <dbReference type="ARBA" id="ARBA00022840"/>
    </source>
</evidence>